<evidence type="ECO:0000259" key="1">
    <source>
        <dbReference type="Pfam" id="PF00534"/>
    </source>
</evidence>
<dbReference type="Gene3D" id="3.40.50.2000">
    <property type="entry name" value="Glycogen Phosphorylase B"/>
    <property type="match status" value="2"/>
</dbReference>
<name>A0AAV3WV88_9LACT</name>
<dbReference type="EMBL" id="BKBI01000006">
    <property type="protein sequence ID" value="GEQ35547.1"/>
    <property type="molecule type" value="Genomic_DNA"/>
</dbReference>
<accession>A0AAV3WV88</accession>
<organism evidence="3 4">
    <name type="scientific">Marinilactibacillus psychrotolerans</name>
    <dbReference type="NCBI Taxonomy" id="191770"/>
    <lineage>
        <taxon>Bacteria</taxon>
        <taxon>Bacillati</taxon>
        <taxon>Bacillota</taxon>
        <taxon>Bacilli</taxon>
        <taxon>Lactobacillales</taxon>
        <taxon>Carnobacteriaceae</taxon>
        <taxon>Marinilactibacillus</taxon>
    </lineage>
</organism>
<proteinExistence type="predicted"/>
<dbReference type="AlphaFoldDB" id="A0AAV3WV88"/>
<dbReference type="SUPFAM" id="SSF53756">
    <property type="entry name" value="UDP-Glycosyltransferase/glycogen phosphorylase"/>
    <property type="match status" value="1"/>
</dbReference>
<dbReference type="PANTHER" id="PTHR45947">
    <property type="entry name" value="SULFOQUINOVOSYL TRANSFERASE SQD2"/>
    <property type="match status" value="1"/>
</dbReference>
<feature type="domain" description="Glycosyltransferase subfamily 4-like N-terminal" evidence="2">
    <location>
        <begin position="81"/>
        <end position="197"/>
    </location>
</feature>
<dbReference type="GO" id="GO:0016757">
    <property type="term" value="F:glycosyltransferase activity"/>
    <property type="evidence" value="ECO:0007669"/>
    <property type="project" value="InterPro"/>
</dbReference>
<dbReference type="Pfam" id="PF13439">
    <property type="entry name" value="Glyco_transf_4"/>
    <property type="match status" value="1"/>
</dbReference>
<dbReference type="PANTHER" id="PTHR45947:SF3">
    <property type="entry name" value="SULFOQUINOVOSYL TRANSFERASE SQD2"/>
    <property type="match status" value="1"/>
</dbReference>
<sequence>MNIIIIVKVMVYAMNKQIVLVCFKYPPIYSGYGKQLKLITENILKNSDDIEITLLTGYKESVESSLEKLNIIPLLSEYDNNSKSVFPFAKKVFQWLKSNRKNYSVIHCVKAGPEAMACNLISKLYKKPLIVKVAQDELSDKELYSNKKIKFIFRLIRQKYLSTSNYFIAISEEIKSNLDKRIGKNTKIISIPNGVDIREFAPVELLKKTMLRKKLNIEKQETVLLYVGAINRRKGVYDLLNSFEHFQSISPFRLIMCGPVLEDRNFFEIINSLNKKKKFIVDYRGKVSNVNEYMNASDIFILPSYSEGLPNVLLEASASGLAVITTDIGGSRDIVLDGVTGYIVPTNSPLEIADRISSLNENKELIIKMGKEARRDVVKRFSIDNVTAKYINIYRELSNKIN</sequence>
<gene>
    <name evidence="3" type="ORF">M132T_10550</name>
</gene>
<dbReference type="InterPro" id="IPR028098">
    <property type="entry name" value="Glyco_trans_4-like_N"/>
</dbReference>
<dbReference type="CDD" id="cd03801">
    <property type="entry name" value="GT4_PimA-like"/>
    <property type="match status" value="1"/>
</dbReference>
<keyword evidence="3" id="KW-0808">Transferase</keyword>
<evidence type="ECO:0000313" key="3">
    <source>
        <dbReference type="EMBL" id="GEQ35547.1"/>
    </source>
</evidence>
<evidence type="ECO:0000259" key="2">
    <source>
        <dbReference type="Pfam" id="PF13439"/>
    </source>
</evidence>
<dbReference type="Proteomes" id="UP000887127">
    <property type="component" value="Unassembled WGS sequence"/>
</dbReference>
<dbReference type="InterPro" id="IPR001296">
    <property type="entry name" value="Glyco_trans_1"/>
</dbReference>
<feature type="domain" description="Glycosyl transferase family 1" evidence="1">
    <location>
        <begin position="210"/>
        <end position="375"/>
    </location>
</feature>
<evidence type="ECO:0000313" key="4">
    <source>
        <dbReference type="Proteomes" id="UP000887127"/>
    </source>
</evidence>
<comment type="caution">
    <text evidence="3">The sequence shown here is derived from an EMBL/GenBank/DDBJ whole genome shotgun (WGS) entry which is preliminary data.</text>
</comment>
<dbReference type="Pfam" id="PF00534">
    <property type="entry name" value="Glycos_transf_1"/>
    <property type="match status" value="1"/>
</dbReference>
<protein>
    <submittedName>
        <fullName evidence="3">Glycosyl transferase</fullName>
    </submittedName>
</protein>
<dbReference type="InterPro" id="IPR050194">
    <property type="entry name" value="Glycosyltransferase_grp1"/>
</dbReference>
<reference evidence="3" key="1">
    <citation type="submission" date="2019-08" db="EMBL/GenBank/DDBJ databases">
        <title>Marinilactibacillus psychrotolerans M13-2T whole genome sequencing project.</title>
        <authorList>
            <person name="Ishikawa M."/>
            <person name="Suzuki T."/>
            <person name="Matsutani M."/>
        </authorList>
    </citation>
    <scope>NUCLEOTIDE SEQUENCE</scope>
    <source>
        <strain evidence="3">M13-2T</strain>
    </source>
</reference>